<gene>
    <name evidence="2" type="ORF">Purlil1_6048</name>
</gene>
<feature type="region of interest" description="Disordered" evidence="1">
    <location>
        <begin position="115"/>
        <end position="156"/>
    </location>
</feature>
<proteinExistence type="predicted"/>
<organism evidence="2 3">
    <name type="scientific">Purpureocillium lilacinum</name>
    <name type="common">Paecilomyces lilacinus</name>
    <dbReference type="NCBI Taxonomy" id="33203"/>
    <lineage>
        <taxon>Eukaryota</taxon>
        <taxon>Fungi</taxon>
        <taxon>Dikarya</taxon>
        <taxon>Ascomycota</taxon>
        <taxon>Pezizomycotina</taxon>
        <taxon>Sordariomycetes</taxon>
        <taxon>Hypocreomycetidae</taxon>
        <taxon>Hypocreales</taxon>
        <taxon>Ophiocordycipitaceae</taxon>
        <taxon>Purpureocillium</taxon>
    </lineage>
</organism>
<name>A0ABR0BZL1_PURLI</name>
<evidence type="ECO:0000313" key="3">
    <source>
        <dbReference type="Proteomes" id="UP001287286"/>
    </source>
</evidence>
<feature type="region of interest" description="Disordered" evidence="1">
    <location>
        <begin position="21"/>
        <end position="43"/>
    </location>
</feature>
<comment type="caution">
    <text evidence="2">The sequence shown here is derived from an EMBL/GenBank/DDBJ whole genome shotgun (WGS) entry which is preliminary data.</text>
</comment>
<protein>
    <recommendedName>
        <fullName evidence="4">HMG box domain-containing protein</fullName>
    </recommendedName>
</protein>
<dbReference type="Proteomes" id="UP001287286">
    <property type="component" value="Unassembled WGS sequence"/>
</dbReference>
<sequence length="499" mass="55084">MISVITRIKSIFKRIASLKTKETKTPDQSRPTKIDSGMMTPEGGNNGHNTDILDPETHSAVDRNPVAILQPTPHSGQTGLGMDRILNVCESGLEEVNSNEFSTFDFFGASSETLGESGMAAGRSQEPTDPGLGRSADYTHLQPGDSATLTEPGPFLAGEPAMQAMYSFSHGDEPPLPFHSLASSLRASGAPVEMDSAANQAEQRPSGLVPTPEGGNEEEQQGDRIVVGKDTLEDLGLGIPRSISPRTAATRRMAVTAEIARQEEAPPSLPPTEVQPLPDKRVFPRTVHIPNDIDPLVRMYLEQRNNRICEFVGIHERKRNNVAAKRSRVTRLESLGSYERLYYQATAELRFYRLQAVCEGLGGGAWEALTEEQRARWQDYVIREALDNKATNLREKRAAQRQNRTKGAARARGTASVRSAAQKAIIRRAQIAAEAQMPMNAYLSREVDTWLSQRKDMTTEEVLATLDDDITDDWTDIDEELIDPEQMLELLDPVGREPE</sequence>
<feature type="region of interest" description="Disordered" evidence="1">
    <location>
        <begin position="187"/>
        <end position="227"/>
    </location>
</feature>
<keyword evidence="3" id="KW-1185">Reference proteome</keyword>
<accession>A0ABR0BZL1</accession>
<evidence type="ECO:0000256" key="1">
    <source>
        <dbReference type="SAM" id="MobiDB-lite"/>
    </source>
</evidence>
<reference evidence="2 3" key="1">
    <citation type="journal article" date="2024" name="Microbiol. Resour. Announc.">
        <title>Genome annotations for the ascomycete fungi Trichoderma harzianum, Trichoderma aggressivum, and Purpureocillium lilacinum.</title>
        <authorList>
            <person name="Beijen E.P.W."/>
            <person name="Ohm R.A."/>
        </authorList>
    </citation>
    <scope>NUCLEOTIDE SEQUENCE [LARGE SCALE GENOMIC DNA]</scope>
    <source>
        <strain evidence="2 3">CBS 150709</strain>
    </source>
</reference>
<dbReference type="EMBL" id="JAWRVI010000019">
    <property type="protein sequence ID" value="KAK4089479.1"/>
    <property type="molecule type" value="Genomic_DNA"/>
</dbReference>
<evidence type="ECO:0008006" key="4">
    <source>
        <dbReference type="Google" id="ProtNLM"/>
    </source>
</evidence>
<evidence type="ECO:0000313" key="2">
    <source>
        <dbReference type="EMBL" id="KAK4089479.1"/>
    </source>
</evidence>
<feature type="compositionally biased region" description="Basic and acidic residues" evidence="1">
    <location>
        <begin position="21"/>
        <end position="33"/>
    </location>
</feature>